<evidence type="ECO:0000313" key="2">
    <source>
        <dbReference type="EMBL" id="SPE29072.1"/>
    </source>
</evidence>
<feature type="region of interest" description="Disordered" evidence="1">
    <location>
        <begin position="1"/>
        <end position="64"/>
    </location>
</feature>
<reference evidence="3" key="1">
    <citation type="submission" date="2018-02" db="EMBL/GenBank/DDBJ databases">
        <authorList>
            <person name="Hausmann B."/>
        </authorList>
    </citation>
    <scope>NUCLEOTIDE SEQUENCE [LARGE SCALE GENOMIC DNA]</scope>
    <source>
        <strain evidence="3">Peat soil MAG SbA5</strain>
    </source>
</reference>
<protein>
    <submittedName>
        <fullName evidence="2">Uncharacterized protein</fullName>
    </submittedName>
</protein>
<proteinExistence type="predicted"/>
<sequence>MQPFGGGGLAQDSRAEGRGPTHTGGRFSGAVQVPGAPMKLTPRPRGFRPETVCGSSLDQGPSLG</sequence>
<feature type="compositionally biased region" description="Polar residues" evidence="1">
    <location>
        <begin position="53"/>
        <end position="64"/>
    </location>
</feature>
<dbReference type="EMBL" id="OKRB01000130">
    <property type="protein sequence ID" value="SPE29072.1"/>
    <property type="molecule type" value="Genomic_DNA"/>
</dbReference>
<dbReference type="AlphaFoldDB" id="A0A2N9M0S2"/>
<name>A0A2N9M0S2_9BACT</name>
<dbReference type="Proteomes" id="UP000239735">
    <property type="component" value="Unassembled WGS sequence"/>
</dbReference>
<evidence type="ECO:0000256" key="1">
    <source>
        <dbReference type="SAM" id="MobiDB-lite"/>
    </source>
</evidence>
<organism evidence="2 3">
    <name type="scientific">Candidatus Sulfuritelmatomonas gaucii</name>
    <dbReference type="NCBI Taxonomy" id="2043161"/>
    <lineage>
        <taxon>Bacteria</taxon>
        <taxon>Pseudomonadati</taxon>
        <taxon>Acidobacteriota</taxon>
        <taxon>Terriglobia</taxon>
        <taxon>Terriglobales</taxon>
        <taxon>Acidobacteriaceae</taxon>
        <taxon>Candidatus Sulfuritelmatomonas</taxon>
    </lineage>
</organism>
<gene>
    <name evidence="2" type="ORF">SBA5_70150</name>
</gene>
<evidence type="ECO:0000313" key="3">
    <source>
        <dbReference type="Proteomes" id="UP000239735"/>
    </source>
</evidence>
<accession>A0A2N9M0S2</accession>